<dbReference type="GeneID" id="97766228"/>
<evidence type="ECO:0000256" key="4">
    <source>
        <dbReference type="ARBA" id="ARBA00023263"/>
    </source>
</evidence>
<sequence>MINKVTWDNFIIGKIMSKTALFFIAFVAQGIIGLVSAEGVYDPTSSTITLPSSLVIPANTEIGTIVYTSDAISTSMKDGKSSTSAFASEYATSPTLSSYGNNVYETGITGLGFRLRGVFQTPAQSGIEQYYSVSTAQPSYYWLGSQTTSYEQYTYLELVVIGNSVESGSLDLSGVTARLRFNYDSTNSSSESTWLIYLSGTTEVTSASCEVNTYDTSVDLGTMYTQNLKAAGSTSNTTDFTINLTCSSSLVPNITFSGTVDSNNNNIFANDSGTATGVGIQLLYDNIAITPDTAVSLGTVTSTSATDYDFKARLYQTTNTVTAGSVDTTVNFTLEYE</sequence>
<dbReference type="GO" id="GO:0009289">
    <property type="term" value="C:pilus"/>
    <property type="evidence" value="ECO:0007669"/>
    <property type="project" value="UniProtKB-SubCell"/>
</dbReference>
<proteinExistence type="inferred from homology"/>
<evidence type="ECO:0000256" key="2">
    <source>
        <dbReference type="ARBA" id="ARBA00006671"/>
    </source>
</evidence>
<evidence type="ECO:0000313" key="8">
    <source>
        <dbReference type="Proteomes" id="UP000187280"/>
    </source>
</evidence>
<name>A0A1H4DDK2_9GAMM</name>
<evidence type="ECO:0000313" key="7">
    <source>
        <dbReference type="EMBL" id="SEA70804.1"/>
    </source>
</evidence>
<keyword evidence="8" id="KW-1185">Reference proteome</keyword>
<evidence type="ECO:0000256" key="1">
    <source>
        <dbReference type="ARBA" id="ARBA00004561"/>
    </source>
</evidence>
<dbReference type="Pfam" id="PF22003">
    <property type="entry name" value="MrkDrd"/>
    <property type="match status" value="1"/>
</dbReference>
<keyword evidence="3" id="KW-0732">Signal</keyword>
<dbReference type="InterPro" id="IPR008966">
    <property type="entry name" value="Adhesion_dom_sf"/>
</dbReference>
<accession>A0A1H4DDK2</accession>
<comment type="similarity">
    <text evidence="2">Belongs to the fimbrial protein family.</text>
</comment>
<dbReference type="PANTHER" id="PTHR33420">
    <property type="entry name" value="FIMBRIAL SUBUNIT ELFA-RELATED"/>
    <property type="match status" value="1"/>
</dbReference>
<evidence type="ECO:0000259" key="6">
    <source>
        <dbReference type="Pfam" id="PF22003"/>
    </source>
</evidence>
<gene>
    <name evidence="7" type="ORF">SAMN02982996_02267</name>
</gene>
<evidence type="ECO:0000256" key="3">
    <source>
        <dbReference type="ARBA" id="ARBA00022729"/>
    </source>
</evidence>
<dbReference type="AlphaFoldDB" id="A0A1H4DDK2"/>
<dbReference type="Pfam" id="PF00419">
    <property type="entry name" value="Fimbrial"/>
    <property type="match status" value="1"/>
</dbReference>
<dbReference type="Proteomes" id="UP000187280">
    <property type="component" value="Unassembled WGS sequence"/>
</dbReference>
<dbReference type="InterPro" id="IPR054160">
    <property type="entry name" value="MrkD_recept-bd"/>
</dbReference>
<dbReference type="EMBL" id="FNQS01000007">
    <property type="protein sequence ID" value="SEA70804.1"/>
    <property type="molecule type" value="Genomic_DNA"/>
</dbReference>
<dbReference type="InterPro" id="IPR000259">
    <property type="entry name" value="Adhesion_dom_fimbrial"/>
</dbReference>
<dbReference type="Gene3D" id="2.60.40.3310">
    <property type="match status" value="1"/>
</dbReference>
<dbReference type="SUPFAM" id="SSF49401">
    <property type="entry name" value="Bacterial adhesins"/>
    <property type="match status" value="1"/>
</dbReference>
<organism evidence="7 8">
    <name type="scientific">Lonsdalea quercina</name>
    <dbReference type="NCBI Taxonomy" id="71657"/>
    <lineage>
        <taxon>Bacteria</taxon>
        <taxon>Pseudomonadati</taxon>
        <taxon>Pseudomonadota</taxon>
        <taxon>Gammaproteobacteria</taxon>
        <taxon>Enterobacterales</taxon>
        <taxon>Pectobacteriaceae</taxon>
        <taxon>Lonsdalea</taxon>
    </lineage>
</organism>
<dbReference type="RefSeq" id="WP_071999751.1">
    <property type="nucleotide sequence ID" value="NZ_FNQS01000007.1"/>
</dbReference>
<reference evidence="7 8" key="1">
    <citation type="submission" date="2016-10" db="EMBL/GenBank/DDBJ databases">
        <authorList>
            <person name="de Groot N.N."/>
        </authorList>
    </citation>
    <scope>NUCLEOTIDE SEQUENCE [LARGE SCALE GENOMIC DNA]</scope>
    <source>
        <strain evidence="7 8">ATCC 29281</strain>
    </source>
</reference>
<dbReference type="InterPro" id="IPR050263">
    <property type="entry name" value="Bact_Fimbrial_Adh_Pro"/>
</dbReference>
<dbReference type="Gene3D" id="2.60.40.1090">
    <property type="entry name" value="Fimbrial-type adhesion domain"/>
    <property type="match status" value="1"/>
</dbReference>
<feature type="domain" description="MrkD-like receptor binding" evidence="6">
    <location>
        <begin position="54"/>
        <end position="175"/>
    </location>
</feature>
<comment type="subcellular location">
    <subcellularLocation>
        <location evidence="1">Fimbrium</location>
    </subcellularLocation>
</comment>
<dbReference type="GO" id="GO:0043709">
    <property type="term" value="P:cell adhesion involved in single-species biofilm formation"/>
    <property type="evidence" value="ECO:0007669"/>
    <property type="project" value="TreeGrafter"/>
</dbReference>
<keyword evidence="4" id="KW-0281">Fimbrium</keyword>
<dbReference type="InterPro" id="IPR036937">
    <property type="entry name" value="Adhesion_dom_fimbrial_sf"/>
</dbReference>
<protein>
    <submittedName>
        <fullName evidence="7">Pilin (Type 1 fimbria component protein)</fullName>
    </submittedName>
</protein>
<feature type="domain" description="Fimbrial-type adhesion" evidence="5">
    <location>
        <begin position="198"/>
        <end position="336"/>
    </location>
</feature>
<evidence type="ECO:0000259" key="5">
    <source>
        <dbReference type="Pfam" id="PF00419"/>
    </source>
</evidence>
<dbReference type="PANTHER" id="PTHR33420:SF3">
    <property type="entry name" value="FIMBRIAL SUBUNIT ELFA"/>
    <property type="match status" value="1"/>
</dbReference>
<dbReference type="STRING" id="71657.SAMN02982996_02267"/>